<protein>
    <submittedName>
        <fullName evidence="2">Mitochondrial enolase superfamily member 1</fullName>
    </submittedName>
</protein>
<proteinExistence type="predicted"/>
<dbReference type="PROSITE" id="PS50878">
    <property type="entry name" value="RT_POL"/>
    <property type="match status" value="1"/>
</dbReference>
<accession>A0ABC9VWV4</accession>
<dbReference type="PRINTS" id="PR01345">
    <property type="entry name" value="CERVTRCPTASE"/>
</dbReference>
<reference evidence="2 3" key="1">
    <citation type="submission" date="2024-06" db="EMBL/GenBank/DDBJ databases">
        <title>The draft genome of Grus japonensis, version 3.</title>
        <authorList>
            <person name="Nabeshima K."/>
            <person name="Suzuki S."/>
            <person name="Onuma M."/>
        </authorList>
    </citation>
    <scope>NUCLEOTIDE SEQUENCE [LARGE SCALE GENOMIC DNA]</scope>
    <source>
        <strain evidence="2 3">451A</strain>
    </source>
</reference>
<sequence>MEKAEVLNDFFASVFTGKCLSHTAQVTEGKGRDWENAEPPTVGEDQVREYLRNLKVHKSMGPDEMHPWVLRELADEVARPLSIIFEKSWQSGEVPTNWKRGNITPIFKKRKKEDPGNYRPVSLTSVPGKIMEQTLLETVLRHMENKEVIGDSQHGFTKGELCLTNLVAFYDGVTASVDKGRATGVIYLDLCKAFDTVPHDILVSKLERHGFDGWTMWWIRNWLDGCTPRVVVNGSMSKWRPVTSGVPQGSVLGPALFNIFVGDMDSGIECTRSKFADDTKLCGVVNTLEGRDAVQRDLDRLERRAHANRVKFNKAKCKVLHVGRRNPKHDYRLGEEWIESSPEEDLGVLIDEKLNMSQQCALAAQKAKRVLGCIKRGVTSRSREVILPLYSALVRPHLEYCIQLWGPQYRRDMELLERVHRRATKIIRGLEHLSYEDRLRELGLFSLEKRWLRGDLIAAYQYLKGAYRKDGEGLFIRECSDRTRGNGLKLKGE</sequence>
<evidence type="ECO:0000313" key="2">
    <source>
        <dbReference type="EMBL" id="GAB0176997.1"/>
    </source>
</evidence>
<dbReference type="AlphaFoldDB" id="A0ABC9VWV4"/>
<dbReference type="InterPro" id="IPR000477">
    <property type="entry name" value="RT_dom"/>
</dbReference>
<name>A0ABC9VWV4_GRUJA</name>
<dbReference type="InterPro" id="IPR043502">
    <property type="entry name" value="DNA/RNA_pol_sf"/>
</dbReference>
<feature type="domain" description="Reverse transcriptase" evidence="1">
    <location>
        <begin position="87"/>
        <end position="350"/>
    </location>
</feature>
<gene>
    <name evidence="2" type="ORF">GRJ2_000164900</name>
</gene>
<comment type="caution">
    <text evidence="2">The sequence shown here is derived from an EMBL/GenBank/DDBJ whole genome shotgun (WGS) entry which is preliminary data.</text>
</comment>
<evidence type="ECO:0000259" key="1">
    <source>
        <dbReference type="PROSITE" id="PS50878"/>
    </source>
</evidence>
<keyword evidence="3" id="KW-1185">Reference proteome</keyword>
<dbReference type="PANTHER" id="PTHR33332">
    <property type="entry name" value="REVERSE TRANSCRIPTASE DOMAIN-CONTAINING PROTEIN"/>
    <property type="match status" value="1"/>
</dbReference>
<dbReference type="Pfam" id="PF00078">
    <property type="entry name" value="RVT_1"/>
    <property type="match status" value="1"/>
</dbReference>
<evidence type="ECO:0000313" key="3">
    <source>
        <dbReference type="Proteomes" id="UP001623348"/>
    </source>
</evidence>
<dbReference type="Proteomes" id="UP001623348">
    <property type="component" value="Unassembled WGS sequence"/>
</dbReference>
<dbReference type="SUPFAM" id="SSF56672">
    <property type="entry name" value="DNA/RNA polymerases"/>
    <property type="match status" value="1"/>
</dbReference>
<dbReference type="CDD" id="cd01650">
    <property type="entry name" value="RT_nLTR_like"/>
    <property type="match status" value="1"/>
</dbReference>
<dbReference type="EMBL" id="BAAFJT010000001">
    <property type="protein sequence ID" value="GAB0176997.1"/>
    <property type="molecule type" value="Genomic_DNA"/>
</dbReference>
<organism evidence="2 3">
    <name type="scientific">Grus japonensis</name>
    <name type="common">Japanese crane</name>
    <name type="synonym">Red-crowned crane</name>
    <dbReference type="NCBI Taxonomy" id="30415"/>
    <lineage>
        <taxon>Eukaryota</taxon>
        <taxon>Metazoa</taxon>
        <taxon>Chordata</taxon>
        <taxon>Craniata</taxon>
        <taxon>Vertebrata</taxon>
        <taxon>Euteleostomi</taxon>
        <taxon>Archelosauria</taxon>
        <taxon>Archosauria</taxon>
        <taxon>Dinosauria</taxon>
        <taxon>Saurischia</taxon>
        <taxon>Theropoda</taxon>
        <taxon>Coelurosauria</taxon>
        <taxon>Aves</taxon>
        <taxon>Neognathae</taxon>
        <taxon>Neoaves</taxon>
        <taxon>Gruiformes</taxon>
        <taxon>Gruidae</taxon>
        <taxon>Grus</taxon>
    </lineage>
</organism>